<reference evidence="1" key="1">
    <citation type="submission" date="2022-08" db="EMBL/GenBank/DDBJ databases">
        <title>Genome Sequence of Pycnoporus sanguineus.</title>
        <authorList>
            <person name="Buettner E."/>
        </authorList>
    </citation>
    <scope>NUCLEOTIDE SEQUENCE</scope>
    <source>
        <strain evidence="1">CG-C14</strain>
    </source>
</reference>
<sequence>MLNIGQINGKHTLADDMEALLYVVLHCALYYLPHDLSPRGLTTFIEGFFDHYLPHIDGGLHGGGGKFSNAHDRFFTRNVQFQDPVFDEWLQTVMDYHCQPMDAIERREENLWTLDHLDAYWRHFLETHDLKRDNRQEHKRLLDFWSPSPSSSLTTSTMTIKRHIDELDLIEHPEGREARPRIGGREQRTPNPRCEHTSVLSSTGVRRSSRIRARVAAADLRSHVKALGR</sequence>
<keyword evidence="2" id="KW-1185">Reference proteome</keyword>
<accession>A0ACC1QB41</accession>
<dbReference type="Proteomes" id="UP001144978">
    <property type="component" value="Unassembled WGS sequence"/>
</dbReference>
<organism evidence="1 2">
    <name type="scientific">Trametes sanguinea</name>
    <dbReference type="NCBI Taxonomy" id="158606"/>
    <lineage>
        <taxon>Eukaryota</taxon>
        <taxon>Fungi</taxon>
        <taxon>Dikarya</taxon>
        <taxon>Basidiomycota</taxon>
        <taxon>Agaricomycotina</taxon>
        <taxon>Agaricomycetes</taxon>
        <taxon>Polyporales</taxon>
        <taxon>Polyporaceae</taxon>
        <taxon>Trametes</taxon>
    </lineage>
</organism>
<evidence type="ECO:0000313" key="2">
    <source>
        <dbReference type="Proteomes" id="UP001144978"/>
    </source>
</evidence>
<name>A0ACC1QB41_9APHY</name>
<evidence type="ECO:0000313" key="1">
    <source>
        <dbReference type="EMBL" id="KAJ3018308.1"/>
    </source>
</evidence>
<comment type="caution">
    <text evidence="1">The sequence shown here is derived from an EMBL/GenBank/DDBJ whole genome shotgun (WGS) entry which is preliminary data.</text>
</comment>
<proteinExistence type="predicted"/>
<protein>
    <submittedName>
        <fullName evidence="1">Uncharacterized protein</fullName>
    </submittedName>
</protein>
<dbReference type="EMBL" id="JANSHE010000046">
    <property type="protein sequence ID" value="KAJ3018308.1"/>
    <property type="molecule type" value="Genomic_DNA"/>
</dbReference>
<gene>
    <name evidence="1" type="ORF">NUW54_g366</name>
</gene>